<dbReference type="Pfam" id="PF11219">
    <property type="entry name" value="DUF3014"/>
    <property type="match status" value="1"/>
</dbReference>
<sequence>MHAHHAPMTAYDELTFRPPAHQPGLHPHDRRTWTWVLVLGLLVAVPALLWLLRPVIGPAPQPPQAAEAPAEPPGTEAGSPTLPDTAIRYPLPAAPSAPPRDFAAALRELLGRRGLAFLQAGDLPSRFVATVDSLGREHAAPASWPVLPTPGRFSPAPAEGQAVIAQGNAERYAPFVAWIESLDVERTVGLYRAAYPLFQQAYRELGFGDRHFNDRLVEVIDLLLASPEPVEPIGVQLTEVKGPLEPERPWVRYEFTDARLQALPAGQKIMVRMGTDHQQRLKDKLGAFRRALVAGSAEQGVSR</sequence>
<evidence type="ECO:0008006" key="5">
    <source>
        <dbReference type="Google" id="ProtNLM"/>
    </source>
</evidence>
<dbReference type="STRING" id="365046.Rta_32400"/>
<keyword evidence="2" id="KW-0812">Transmembrane</keyword>
<evidence type="ECO:0000313" key="4">
    <source>
        <dbReference type="Proteomes" id="UP000008385"/>
    </source>
</evidence>
<organism evidence="3 4">
    <name type="scientific">Ramlibacter tataouinensis (strain ATCC BAA-407 / DSM 14655 / LMG 21543 / TTB310)</name>
    <dbReference type="NCBI Taxonomy" id="365046"/>
    <lineage>
        <taxon>Bacteria</taxon>
        <taxon>Pseudomonadati</taxon>
        <taxon>Pseudomonadota</taxon>
        <taxon>Betaproteobacteria</taxon>
        <taxon>Burkholderiales</taxon>
        <taxon>Comamonadaceae</taxon>
        <taxon>Ramlibacter</taxon>
    </lineage>
</organism>
<protein>
    <recommendedName>
        <fullName evidence="5">DUF3014 domain-containing protein</fullName>
    </recommendedName>
</protein>
<accession>F5XY27</accession>
<reference evidence="4" key="1">
    <citation type="submission" date="2006-01" db="EMBL/GenBank/DDBJ databases">
        <title>Genome of the cyst-dividing bacterium Ramlibacter tataouinensis.</title>
        <authorList>
            <person name="Barakat M."/>
            <person name="Ortet P."/>
            <person name="De Luca G."/>
            <person name="Jourlin-Castelli C."/>
            <person name="Ansaldi M."/>
            <person name="Py B."/>
            <person name="Fichant G."/>
            <person name="Coutinho P."/>
            <person name="Voulhoux R."/>
            <person name="Bastien O."/>
            <person name="Roy S."/>
            <person name="Marechal E."/>
            <person name="Henrissat B."/>
            <person name="Quentin Y."/>
            <person name="Noirot P."/>
            <person name="Filloux A."/>
            <person name="Mejean V."/>
            <person name="DuBow M."/>
            <person name="Barras F."/>
            <person name="Heulin T."/>
        </authorList>
    </citation>
    <scope>NUCLEOTIDE SEQUENCE [LARGE SCALE GENOMIC DNA]</scope>
    <source>
        <strain evidence="4">ATCC BAA-407 / DSM 14655 / LMG 21543 / TTB310</strain>
    </source>
</reference>
<dbReference type="InterPro" id="IPR021382">
    <property type="entry name" value="DUF3014"/>
</dbReference>
<dbReference type="PATRIC" id="fig|365046.3.peg.3311"/>
<name>F5XY27_RAMTT</name>
<keyword evidence="2" id="KW-1133">Transmembrane helix</keyword>
<evidence type="ECO:0000256" key="1">
    <source>
        <dbReference type="SAM" id="MobiDB-lite"/>
    </source>
</evidence>
<keyword evidence="2" id="KW-0472">Membrane</keyword>
<proteinExistence type="predicted"/>
<dbReference type="AlphaFoldDB" id="F5XY27"/>
<keyword evidence="4" id="KW-1185">Reference proteome</keyword>
<dbReference type="Proteomes" id="UP000008385">
    <property type="component" value="Chromosome"/>
</dbReference>
<dbReference type="EMBL" id="CP000245">
    <property type="protein sequence ID" value="AEG94352.1"/>
    <property type="molecule type" value="Genomic_DNA"/>
</dbReference>
<evidence type="ECO:0000313" key="3">
    <source>
        <dbReference type="EMBL" id="AEG94352.1"/>
    </source>
</evidence>
<gene>
    <name evidence="3" type="ordered locus">Rta_32400</name>
</gene>
<evidence type="ECO:0000256" key="2">
    <source>
        <dbReference type="SAM" id="Phobius"/>
    </source>
</evidence>
<feature type="region of interest" description="Disordered" evidence="1">
    <location>
        <begin position="60"/>
        <end position="82"/>
    </location>
</feature>
<reference evidence="3 4" key="2">
    <citation type="journal article" date="2011" name="PLoS ONE">
        <title>The Cyst-Dividing Bacterium Ramlibacter tataouinensis TTB310 Genome Reveals a Well-Stocked Toolbox for Adaptation to a Desert Environment.</title>
        <authorList>
            <person name="De Luca G."/>
            <person name="Barakat M."/>
            <person name="Ortet P."/>
            <person name="Fochesato S."/>
            <person name="Jourlin-Castelli C."/>
            <person name="Ansaldi M."/>
            <person name="Py B."/>
            <person name="Fichant G."/>
            <person name="Coutinho P.M."/>
            <person name="Voulhoux R."/>
            <person name="Bastien O."/>
            <person name="Marechal E."/>
            <person name="Henrissat B."/>
            <person name="Quentin Y."/>
            <person name="Noirot P."/>
            <person name="Filloux A."/>
            <person name="Mejean V."/>
            <person name="Dubow M.S."/>
            <person name="Barras F."/>
            <person name="Barbe V."/>
            <person name="Weissenbach J."/>
            <person name="Mihalcescu I."/>
            <person name="Vermeglio A."/>
            <person name="Achouak W."/>
            <person name="Heulin T."/>
        </authorList>
    </citation>
    <scope>NUCLEOTIDE SEQUENCE [LARGE SCALE GENOMIC DNA]</scope>
    <source>
        <strain evidence="4">ATCC BAA-407 / DSM 14655 / LMG 21543 / TTB310</strain>
    </source>
</reference>
<feature type="transmembrane region" description="Helical" evidence="2">
    <location>
        <begin position="33"/>
        <end position="52"/>
    </location>
</feature>
<dbReference type="HOGENOM" id="CLU_068472_0_1_4"/>
<dbReference type="KEGG" id="rta:Rta_32400"/>
<dbReference type="eggNOG" id="COG1711">
    <property type="taxonomic scope" value="Bacteria"/>
</dbReference>